<sequence length="231" mass="25784">MTSSRSHLDPASTSTLPDADEAALIDAIQAGDESAWRSLIDQYEGRLLAFVFRRLHDRNVSEDIVQETLIGFLVSLPNYDRRRRLENYLFSICGYKLTDHLRKMGRRPTLPLYGRGGTDDGTLGELPIAGRGRVASSIARSAERMELEQHVVAAAIADQIAHWRESGNYAKLQAIEMLFVAGRSNLDVAKRLDLTQQQVANLKSDFLTRIKAIIARQDLDAGVFPELNESC</sequence>
<keyword evidence="6" id="KW-1185">Reference proteome</keyword>
<keyword evidence="3" id="KW-0804">Transcription</keyword>
<organism evidence="5 6">
    <name type="scientific">Allorhodopirellula heiligendammensis</name>
    <dbReference type="NCBI Taxonomy" id="2714739"/>
    <lineage>
        <taxon>Bacteria</taxon>
        <taxon>Pseudomonadati</taxon>
        <taxon>Planctomycetota</taxon>
        <taxon>Planctomycetia</taxon>
        <taxon>Pirellulales</taxon>
        <taxon>Pirellulaceae</taxon>
        <taxon>Allorhodopirellula</taxon>
    </lineage>
</organism>
<proteinExistence type="predicted"/>
<dbReference type="NCBIfam" id="TIGR02937">
    <property type="entry name" value="sigma70-ECF"/>
    <property type="match status" value="1"/>
</dbReference>
<dbReference type="InterPro" id="IPR013325">
    <property type="entry name" value="RNA_pol_sigma_r2"/>
</dbReference>
<dbReference type="SUPFAM" id="SSF88946">
    <property type="entry name" value="Sigma2 domain of RNA polymerase sigma factors"/>
    <property type="match status" value="1"/>
</dbReference>
<dbReference type="InterPro" id="IPR007627">
    <property type="entry name" value="RNA_pol_sigma70_r2"/>
</dbReference>
<dbReference type="EMBL" id="SJPU01000002">
    <property type="protein sequence ID" value="TWU17013.1"/>
    <property type="molecule type" value="Genomic_DNA"/>
</dbReference>
<dbReference type="InterPro" id="IPR039425">
    <property type="entry name" value="RNA_pol_sigma-70-like"/>
</dbReference>
<dbReference type="RefSeq" id="WP_146408527.1">
    <property type="nucleotide sequence ID" value="NZ_SJPU01000002.1"/>
</dbReference>
<evidence type="ECO:0000259" key="4">
    <source>
        <dbReference type="Pfam" id="PF04542"/>
    </source>
</evidence>
<dbReference type="Pfam" id="PF04542">
    <property type="entry name" value="Sigma70_r2"/>
    <property type="match status" value="1"/>
</dbReference>
<dbReference type="Gene3D" id="1.10.1740.10">
    <property type="match status" value="1"/>
</dbReference>
<dbReference type="GO" id="GO:0006352">
    <property type="term" value="P:DNA-templated transcription initiation"/>
    <property type="evidence" value="ECO:0007669"/>
    <property type="project" value="InterPro"/>
</dbReference>
<evidence type="ECO:0000313" key="5">
    <source>
        <dbReference type="EMBL" id="TWU17013.1"/>
    </source>
</evidence>
<reference evidence="5 6" key="1">
    <citation type="journal article" date="2020" name="Antonie Van Leeuwenhoek">
        <title>Rhodopirellula heiligendammensis sp. nov., Rhodopirellula pilleata sp. nov., and Rhodopirellula solitaria sp. nov. isolated from natural or artificial marine surfaces in Northern Germany and California, USA, and emended description of the genus Rhodopirellula.</title>
        <authorList>
            <person name="Kallscheuer N."/>
            <person name="Wiegand S."/>
            <person name="Jogler M."/>
            <person name="Boedeker C."/>
            <person name="Peeters S.H."/>
            <person name="Rast P."/>
            <person name="Heuer A."/>
            <person name="Jetten M.S.M."/>
            <person name="Rohde M."/>
            <person name="Jogler C."/>
        </authorList>
    </citation>
    <scope>NUCLEOTIDE SEQUENCE [LARGE SCALE GENOMIC DNA]</scope>
    <source>
        <strain evidence="5 6">Poly21</strain>
    </source>
</reference>
<dbReference type="PANTHER" id="PTHR43133:SF62">
    <property type="entry name" value="RNA POLYMERASE SIGMA FACTOR SIGZ"/>
    <property type="match status" value="1"/>
</dbReference>
<accession>A0A5C6BXJ5</accession>
<gene>
    <name evidence="5" type="primary">sigW_4</name>
    <name evidence="5" type="ORF">Poly21_42220</name>
</gene>
<dbReference type="InterPro" id="IPR014284">
    <property type="entry name" value="RNA_pol_sigma-70_dom"/>
</dbReference>
<keyword evidence="2" id="KW-0731">Sigma factor</keyword>
<dbReference type="AlphaFoldDB" id="A0A5C6BXJ5"/>
<protein>
    <submittedName>
        <fullName evidence="5">ECF RNA polymerase sigma factor SigW</fullName>
    </submittedName>
</protein>
<dbReference type="GO" id="GO:0016987">
    <property type="term" value="F:sigma factor activity"/>
    <property type="evidence" value="ECO:0007669"/>
    <property type="project" value="UniProtKB-KW"/>
</dbReference>
<dbReference type="Proteomes" id="UP000319908">
    <property type="component" value="Unassembled WGS sequence"/>
</dbReference>
<evidence type="ECO:0000256" key="2">
    <source>
        <dbReference type="ARBA" id="ARBA00023082"/>
    </source>
</evidence>
<dbReference type="PANTHER" id="PTHR43133">
    <property type="entry name" value="RNA POLYMERASE ECF-TYPE SIGMA FACTO"/>
    <property type="match status" value="1"/>
</dbReference>
<feature type="domain" description="RNA polymerase sigma-70 region 2" evidence="4">
    <location>
        <begin position="39"/>
        <end position="106"/>
    </location>
</feature>
<comment type="caution">
    <text evidence="5">The sequence shown here is derived from an EMBL/GenBank/DDBJ whole genome shotgun (WGS) entry which is preliminary data.</text>
</comment>
<dbReference type="OrthoDB" id="257668at2"/>
<evidence type="ECO:0000256" key="1">
    <source>
        <dbReference type="ARBA" id="ARBA00023015"/>
    </source>
</evidence>
<keyword evidence="1" id="KW-0805">Transcription regulation</keyword>
<name>A0A5C6BXJ5_9BACT</name>
<evidence type="ECO:0000256" key="3">
    <source>
        <dbReference type="ARBA" id="ARBA00023163"/>
    </source>
</evidence>
<evidence type="ECO:0000313" key="6">
    <source>
        <dbReference type="Proteomes" id="UP000319908"/>
    </source>
</evidence>